<sequence>MTAPPLPRDKFPATDRWVYLNHAGMGPIPSPAVEAMSQRAMEIARSGELAWPDHKAHVEEVRDRGARLMGAPSEDVAFIRNTTAGLGLVASGLDLGPGDRVVVCDLDFPSSLYPWLALRERGVRVDLVGPVGTAETLPTQVFADAIAAGPPPAVVSTSWVQFRRGWRVDVPALARVAHDAGALLCADVIQGLGVIPAHLDAWGVDFAMADGHKWLLGPPGTGLLYVRGKHRDRLRPLEPGWNSMTHREQWDELAFAYDRSARRYEGGMPNISGVAALGASLELLLDADVTTIWAHVDALCEHLCDGLARLGATVITQRSPGHGSGIVSVTFPGHDAVTLGDRLRARGFVVGARSGALRFSPHGYNTVEELDRLLDALEPLLPAAAEVSR</sequence>
<dbReference type="PANTHER" id="PTHR43586:SF15">
    <property type="entry name" value="BLR3095 PROTEIN"/>
    <property type="match status" value="1"/>
</dbReference>
<protein>
    <submittedName>
        <fullName evidence="2">Cysteine desulfurase</fullName>
    </submittedName>
</protein>
<dbReference type="Gene3D" id="3.40.640.10">
    <property type="entry name" value="Type I PLP-dependent aspartate aminotransferase-like (Major domain)"/>
    <property type="match status" value="1"/>
</dbReference>
<dbReference type="RefSeq" id="WP_204061365.1">
    <property type="nucleotide sequence ID" value="NZ_BAAAGP010000013.1"/>
</dbReference>
<dbReference type="Pfam" id="PF00266">
    <property type="entry name" value="Aminotran_5"/>
    <property type="match status" value="1"/>
</dbReference>
<evidence type="ECO:0000313" key="2">
    <source>
        <dbReference type="EMBL" id="GIH44370.1"/>
    </source>
</evidence>
<accession>A0ABQ4GBF1</accession>
<dbReference type="Proteomes" id="UP000603904">
    <property type="component" value="Unassembled WGS sequence"/>
</dbReference>
<feature type="domain" description="Aminotransferase class V" evidence="1">
    <location>
        <begin position="18"/>
        <end position="373"/>
    </location>
</feature>
<dbReference type="InterPro" id="IPR000192">
    <property type="entry name" value="Aminotrans_V_dom"/>
</dbReference>
<dbReference type="EMBL" id="BOOC01000057">
    <property type="protein sequence ID" value="GIH44370.1"/>
    <property type="molecule type" value="Genomic_DNA"/>
</dbReference>
<comment type="caution">
    <text evidence="2">The sequence shown here is derived from an EMBL/GenBank/DDBJ whole genome shotgun (WGS) entry which is preliminary data.</text>
</comment>
<dbReference type="SUPFAM" id="SSF53383">
    <property type="entry name" value="PLP-dependent transferases"/>
    <property type="match status" value="1"/>
</dbReference>
<name>A0ABQ4GBF1_9ACTN</name>
<dbReference type="InterPro" id="IPR015422">
    <property type="entry name" value="PyrdxlP-dep_Trfase_small"/>
</dbReference>
<dbReference type="InterPro" id="IPR015421">
    <property type="entry name" value="PyrdxlP-dep_Trfase_major"/>
</dbReference>
<gene>
    <name evidence="2" type="primary">nifS</name>
    <name evidence="2" type="ORF">Mco01_73700</name>
</gene>
<keyword evidence="3" id="KW-1185">Reference proteome</keyword>
<evidence type="ECO:0000259" key="1">
    <source>
        <dbReference type="Pfam" id="PF00266"/>
    </source>
</evidence>
<evidence type="ECO:0000313" key="3">
    <source>
        <dbReference type="Proteomes" id="UP000603904"/>
    </source>
</evidence>
<dbReference type="Gene3D" id="3.90.1150.10">
    <property type="entry name" value="Aspartate Aminotransferase, domain 1"/>
    <property type="match status" value="1"/>
</dbReference>
<reference evidence="2 3" key="1">
    <citation type="submission" date="2021-01" db="EMBL/GenBank/DDBJ databases">
        <title>Whole genome shotgun sequence of Microbispora corallina NBRC 16416.</title>
        <authorList>
            <person name="Komaki H."/>
            <person name="Tamura T."/>
        </authorList>
    </citation>
    <scope>NUCLEOTIDE SEQUENCE [LARGE SCALE GENOMIC DNA]</scope>
    <source>
        <strain evidence="2 3">NBRC 16416</strain>
    </source>
</reference>
<dbReference type="PANTHER" id="PTHR43586">
    <property type="entry name" value="CYSTEINE DESULFURASE"/>
    <property type="match status" value="1"/>
</dbReference>
<proteinExistence type="predicted"/>
<organism evidence="2 3">
    <name type="scientific">Microbispora corallina</name>
    <dbReference type="NCBI Taxonomy" id="83302"/>
    <lineage>
        <taxon>Bacteria</taxon>
        <taxon>Bacillati</taxon>
        <taxon>Actinomycetota</taxon>
        <taxon>Actinomycetes</taxon>
        <taxon>Streptosporangiales</taxon>
        <taxon>Streptosporangiaceae</taxon>
        <taxon>Microbispora</taxon>
    </lineage>
</organism>
<dbReference type="InterPro" id="IPR015424">
    <property type="entry name" value="PyrdxlP-dep_Trfase"/>
</dbReference>